<feature type="region of interest" description="Disordered" evidence="5">
    <location>
        <begin position="310"/>
        <end position="341"/>
    </location>
</feature>
<dbReference type="GO" id="GO:0016887">
    <property type="term" value="F:ATP hydrolysis activity"/>
    <property type="evidence" value="ECO:0007669"/>
    <property type="project" value="InterPro"/>
</dbReference>
<dbReference type="SUPFAM" id="SSF52540">
    <property type="entry name" value="P-loop containing nucleoside triphosphate hydrolases"/>
    <property type="match status" value="1"/>
</dbReference>
<sequence length="341" mass="37215">MIEVRDLVKRYGRHTAVDHLSFTVERGQVYGFLGPNGAGKSTTMNIMTGYLGHTEGEVLVDGHSMLSEPEKARRQIGYLPEQPPLYVDMTVKEYLSFAAQLKKVPAKARSGEVKRVMEHTMLTDVSGRLIRNLSKGYKQRVGIAQALLGNPEIVILDEPTVGLDPKQIIEIRTLIRDLAKEHTVILSSHILAEVQAVCDRILIIHHGKMVAAGTTEELERQLAGTTALEVTLKADEATGRSLLRSVSGAGAVSYRPGAAEGESTFRVESRKGDLREKIFQACAAENVALLGLRSAGMTLEDVFLKLTADDSVREEPAASRSRKAARTDKTPSGGKEEDEAE</sequence>
<evidence type="ECO:0000259" key="6">
    <source>
        <dbReference type="PROSITE" id="PS50893"/>
    </source>
</evidence>
<reference evidence="7 8" key="1">
    <citation type="submission" date="2007-04" db="EMBL/GenBank/DDBJ databases">
        <authorList>
            <person name="Fulton L."/>
            <person name="Clifton S."/>
            <person name="Fulton B."/>
            <person name="Xu J."/>
            <person name="Minx P."/>
            <person name="Pepin K.H."/>
            <person name="Johnson M."/>
            <person name="Thiruvilangam P."/>
            <person name="Bhonagiri V."/>
            <person name="Nash W.E."/>
            <person name="Mardis E.R."/>
            <person name="Wilson R.K."/>
        </authorList>
    </citation>
    <scope>NUCLEOTIDE SEQUENCE [LARGE SCALE GENOMIC DNA]</scope>
    <source>
        <strain evidence="7 8">ATCC 29799</strain>
    </source>
</reference>
<dbReference type="InterPro" id="IPR003593">
    <property type="entry name" value="AAA+_ATPase"/>
</dbReference>
<dbReference type="Proteomes" id="UP000003639">
    <property type="component" value="Unassembled WGS sequence"/>
</dbReference>
<dbReference type="OrthoDB" id="9775135at2"/>
<dbReference type="PANTHER" id="PTHR43335:SF4">
    <property type="entry name" value="ABC TRANSPORTER, ATP-BINDING PROTEIN"/>
    <property type="match status" value="1"/>
</dbReference>
<dbReference type="GO" id="GO:0005524">
    <property type="term" value="F:ATP binding"/>
    <property type="evidence" value="ECO:0007669"/>
    <property type="project" value="UniProtKB-KW"/>
</dbReference>
<proteinExistence type="inferred from homology"/>
<keyword evidence="4 7" id="KW-0067">ATP-binding</keyword>
<evidence type="ECO:0000256" key="1">
    <source>
        <dbReference type="ARBA" id="ARBA00005417"/>
    </source>
</evidence>
<dbReference type="Pfam" id="PF00005">
    <property type="entry name" value="ABC_tran"/>
    <property type="match status" value="1"/>
</dbReference>
<comment type="caution">
    <text evidence="7">The sequence shown here is derived from an EMBL/GenBank/DDBJ whole genome shotgun (WGS) entry which is preliminary data.</text>
</comment>
<dbReference type="InterPro" id="IPR003439">
    <property type="entry name" value="ABC_transporter-like_ATP-bd"/>
</dbReference>
<evidence type="ECO:0000256" key="2">
    <source>
        <dbReference type="ARBA" id="ARBA00022448"/>
    </source>
</evidence>
<keyword evidence="3" id="KW-0547">Nucleotide-binding</keyword>
<feature type="domain" description="ABC transporter" evidence="6">
    <location>
        <begin position="2"/>
        <end position="231"/>
    </location>
</feature>
<dbReference type="RefSeq" id="WP_006572248.1">
    <property type="nucleotide sequence ID" value="NZ_AAXG02000011.1"/>
</dbReference>
<evidence type="ECO:0000256" key="3">
    <source>
        <dbReference type="ARBA" id="ARBA00022741"/>
    </source>
</evidence>
<protein>
    <submittedName>
        <fullName evidence="7">ABC transporter, ATP-binding protein</fullName>
    </submittedName>
</protein>
<keyword evidence="8" id="KW-1185">Reference proteome</keyword>
<dbReference type="PROSITE" id="PS50893">
    <property type="entry name" value="ABC_TRANSPORTER_2"/>
    <property type="match status" value="1"/>
</dbReference>
<accession>A6NU21</accession>
<dbReference type="CDD" id="cd03230">
    <property type="entry name" value="ABC_DR_subfamily_A"/>
    <property type="match status" value="1"/>
</dbReference>
<dbReference type="Gene3D" id="3.40.50.300">
    <property type="entry name" value="P-loop containing nucleotide triphosphate hydrolases"/>
    <property type="match status" value="1"/>
</dbReference>
<dbReference type="EMBL" id="AAXG02000011">
    <property type="protein sequence ID" value="EDN00368.1"/>
    <property type="molecule type" value="Genomic_DNA"/>
</dbReference>
<keyword evidence="2" id="KW-0813">Transport</keyword>
<name>A6NU21_9FIRM</name>
<evidence type="ECO:0000256" key="5">
    <source>
        <dbReference type="SAM" id="MobiDB-lite"/>
    </source>
</evidence>
<dbReference type="SMART" id="SM00382">
    <property type="entry name" value="AAA"/>
    <property type="match status" value="1"/>
</dbReference>
<organism evidence="7 8">
    <name type="scientific">Pseudoflavonifractor capillosus ATCC 29799</name>
    <dbReference type="NCBI Taxonomy" id="411467"/>
    <lineage>
        <taxon>Bacteria</taxon>
        <taxon>Bacillati</taxon>
        <taxon>Bacillota</taxon>
        <taxon>Clostridia</taxon>
        <taxon>Eubacteriales</taxon>
        <taxon>Oscillospiraceae</taxon>
        <taxon>Pseudoflavonifractor</taxon>
    </lineage>
</organism>
<dbReference type="eggNOG" id="COG1131">
    <property type="taxonomic scope" value="Bacteria"/>
</dbReference>
<dbReference type="InterPro" id="IPR027417">
    <property type="entry name" value="P-loop_NTPase"/>
</dbReference>
<dbReference type="AlphaFoldDB" id="A6NU21"/>
<dbReference type="STRING" id="411467.BACCAP_01701"/>
<evidence type="ECO:0000313" key="7">
    <source>
        <dbReference type="EMBL" id="EDN00368.1"/>
    </source>
</evidence>
<comment type="similarity">
    <text evidence="1">Belongs to the ABC transporter superfamily.</text>
</comment>
<reference evidence="7 8" key="2">
    <citation type="submission" date="2007-06" db="EMBL/GenBank/DDBJ databases">
        <title>Draft genome sequence of Pseudoflavonifractor capillosus ATCC 29799.</title>
        <authorList>
            <person name="Sudarsanam P."/>
            <person name="Ley R."/>
            <person name="Guruge J."/>
            <person name="Turnbaugh P.J."/>
            <person name="Mahowald M."/>
            <person name="Liep D."/>
            <person name="Gordon J."/>
        </authorList>
    </citation>
    <scope>NUCLEOTIDE SEQUENCE [LARGE SCALE GENOMIC DNA]</scope>
    <source>
        <strain evidence="7 8">ATCC 29799</strain>
    </source>
</reference>
<dbReference type="PANTHER" id="PTHR43335">
    <property type="entry name" value="ABC TRANSPORTER, ATP-BINDING PROTEIN"/>
    <property type="match status" value="1"/>
</dbReference>
<evidence type="ECO:0000256" key="4">
    <source>
        <dbReference type="ARBA" id="ARBA00022840"/>
    </source>
</evidence>
<gene>
    <name evidence="7" type="ORF">BACCAP_01701</name>
</gene>
<evidence type="ECO:0000313" key="8">
    <source>
        <dbReference type="Proteomes" id="UP000003639"/>
    </source>
</evidence>